<dbReference type="InterPro" id="IPR016177">
    <property type="entry name" value="DNA-bd_dom_sf"/>
</dbReference>
<proteinExistence type="predicted"/>
<gene>
    <name evidence="1" type="ORF">BAU06_09185</name>
</gene>
<organism evidence="1 2">
    <name type="scientific">Bordetella bronchialis</name>
    <dbReference type="NCBI Taxonomy" id="463025"/>
    <lineage>
        <taxon>Bacteria</taxon>
        <taxon>Pseudomonadati</taxon>
        <taxon>Pseudomonadota</taxon>
        <taxon>Betaproteobacteria</taxon>
        <taxon>Burkholderiales</taxon>
        <taxon>Alcaligenaceae</taxon>
        <taxon>Bordetella</taxon>
    </lineage>
</organism>
<dbReference type="EMBL" id="CP016170">
    <property type="protein sequence ID" value="ANN66444.1"/>
    <property type="molecule type" value="Genomic_DNA"/>
</dbReference>
<dbReference type="SUPFAM" id="SSF54171">
    <property type="entry name" value="DNA-binding domain"/>
    <property type="match status" value="1"/>
</dbReference>
<keyword evidence="2" id="KW-1185">Reference proteome</keyword>
<evidence type="ECO:0000313" key="1">
    <source>
        <dbReference type="EMBL" id="ANN66444.1"/>
    </source>
</evidence>
<evidence type="ECO:0000313" key="2">
    <source>
        <dbReference type="Proteomes" id="UP000091897"/>
    </source>
</evidence>
<evidence type="ECO:0008006" key="3">
    <source>
        <dbReference type="Google" id="ProtNLM"/>
    </source>
</evidence>
<protein>
    <recommendedName>
        <fullName evidence="3">AP2/ERF domain-containing protein</fullName>
    </recommendedName>
</protein>
<sequence length="74" mass="8301">MPTGVVINQGKHIQAQIGLAGRLKYLGLFSTIEDARKAYLTAKKAEIRRLVSLHRGQLTDRVIEAIDRFPIETI</sequence>
<reference evidence="1 2" key="1">
    <citation type="submission" date="2016-06" db="EMBL/GenBank/DDBJ databases">
        <title>Complete genome sequences of Bordetella bronchialis and Bordetella flabilis.</title>
        <authorList>
            <person name="LiPuma J.J."/>
            <person name="Spilker T."/>
        </authorList>
    </citation>
    <scope>NUCLEOTIDE SEQUENCE [LARGE SCALE GENOMIC DNA]</scope>
    <source>
        <strain evidence="1 2">AU3182</strain>
    </source>
</reference>
<accession>A0ABM6CR36</accession>
<name>A0ABM6CR36_9BORD</name>
<dbReference type="Proteomes" id="UP000091897">
    <property type="component" value="Chromosome"/>
</dbReference>